<keyword evidence="9" id="KW-0675">Receptor</keyword>
<evidence type="ECO:0000256" key="5">
    <source>
        <dbReference type="SAM" id="MobiDB-lite"/>
    </source>
</evidence>
<keyword evidence="2 6" id="KW-0812">Transmembrane</keyword>
<keyword evidence="8" id="KW-1185">Reference proteome</keyword>
<dbReference type="PANTHER" id="PTHR16518:SF6">
    <property type="entry name" value="G-PROTEIN COUPLED RECEPTOR 162-RELATED"/>
    <property type="match status" value="1"/>
</dbReference>
<dbReference type="PANTHER" id="PTHR16518">
    <property type="entry name" value="G-PROTEIN COUPLED RECEPTOR 153, 162"/>
    <property type="match status" value="1"/>
</dbReference>
<feature type="transmembrane region" description="Helical" evidence="6">
    <location>
        <begin position="171"/>
        <end position="202"/>
    </location>
</feature>
<evidence type="ECO:0000256" key="3">
    <source>
        <dbReference type="ARBA" id="ARBA00022989"/>
    </source>
</evidence>
<comment type="subcellular location">
    <subcellularLocation>
        <location evidence="1">Membrane</location>
    </subcellularLocation>
</comment>
<dbReference type="GO" id="GO:0016020">
    <property type="term" value="C:membrane"/>
    <property type="evidence" value="ECO:0007669"/>
    <property type="project" value="UniProtKB-SubCell"/>
</dbReference>
<evidence type="ECO:0000256" key="4">
    <source>
        <dbReference type="ARBA" id="ARBA00023136"/>
    </source>
</evidence>
<dbReference type="AlphaFoldDB" id="A0A6P8NSS9"/>
<dbReference type="Gene3D" id="1.20.1070.10">
    <property type="entry name" value="Rhodopsin 7-helix transmembrane proteins"/>
    <property type="match status" value="1"/>
</dbReference>
<dbReference type="PRINTS" id="PR01991">
    <property type="entry name" value="GPR153GPR162"/>
</dbReference>
<dbReference type="FunCoup" id="A0A6P8NSS9">
    <property type="interactions" value="145"/>
</dbReference>
<feature type="domain" description="G-protein coupled receptors family 1 profile" evidence="7">
    <location>
        <begin position="27"/>
        <end position="301"/>
    </location>
</feature>
<dbReference type="KEGG" id="gsh:117349870"/>
<feature type="compositionally biased region" description="Basic and acidic residues" evidence="5">
    <location>
        <begin position="564"/>
        <end position="581"/>
    </location>
</feature>
<dbReference type="InParanoid" id="A0A6P8NSS9"/>
<dbReference type="PRINTS" id="PR01993">
    <property type="entry name" value="GPR162"/>
</dbReference>
<protein>
    <submittedName>
        <fullName evidence="9">Probable G-protein coupled receptor 162</fullName>
    </submittedName>
</protein>
<dbReference type="InterPro" id="IPR017452">
    <property type="entry name" value="GPCR_Rhodpsn_7TM"/>
</dbReference>
<evidence type="ECO:0000313" key="8">
    <source>
        <dbReference type="Proteomes" id="UP000515159"/>
    </source>
</evidence>
<feature type="transmembrane region" description="Helical" evidence="6">
    <location>
        <begin position="90"/>
        <end position="109"/>
    </location>
</feature>
<gene>
    <name evidence="9" type="primary">GPR162</name>
</gene>
<dbReference type="Proteomes" id="UP000515159">
    <property type="component" value="Chromosome 16"/>
</dbReference>
<feature type="transmembrane region" description="Helical" evidence="6">
    <location>
        <begin position="279"/>
        <end position="302"/>
    </location>
</feature>
<feature type="region of interest" description="Disordered" evidence="5">
    <location>
        <begin position="484"/>
        <end position="507"/>
    </location>
</feature>
<dbReference type="SUPFAM" id="SSF81321">
    <property type="entry name" value="Family A G protein-coupled receptor-like"/>
    <property type="match status" value="1"/>
</dbReference>
<evidence type="ECO:0000256" key="2">
    <source>
        <dbReference type="ARBA" id="ARBA00022692"/>
    </source>
</evidence>
<feature type="compositionally biased region" description="Low complexity" evidence="5">
    <location>
        <begin position="491"/>
        <end position="503"/>
    </location>
</feature>
<feature type="transmembrane region" description="Helical" evidence="6">
    <location>
        <begin position="249"/>
        <end position="273"/>
    </location>
</feature>
<name>A0A6P8NSS9_GEOSA</name>
<dbReference type="PROSITE" id="PS50262">
    <property type="entry name" value="G_PROTEIN_RECEP_F1_2"/>
    <property type="match status" value="1"/>
</dbReference>
<evidence type="ECO:0000259" key="7">
    <source>
        <dbReference type="PROSITE" id="PS50262"/>
    </source>
</evidence>
<dbReference type="InterPro" id="IPR022347">
    <property type="entry name" value="GCR_153/162"/>
</dbReference>
<dbReference type="GO" id="GO:0004930">
    <property type="term" value="F:G protein-coupled receptor activity"/>
    <property type="evidence" value="ECO:0007669"/>
    <property type="project" value="InterPro"/>
</dbReference>
<feature type="transmembrane region" description="Helical" evidence="6">
    <location>
        <begin position="47"/>
        <end position="70"/>
    </location>
</feature>
<feature type="transmembrane region" description="Helical" evidence="6">
    <location>
        <begin position="130"/>
        <end position="151"/>
    </location>
</feature>
<feature type="region of interest" description="Disordered" evidence="5">
    <location>
        <begin position="418"/>
        <end position="438"/>
    </location>
</feature>
<dbReference type="InterPro" id="IPR000276">
    <property type="entry name" value="GPCR_Rhodpsn"/>
</dbReference>
<sequence>MQQSNLENPFHNNSLSWLACGALSLLANAWIILSICAKQQKRKPLELLLCFLSGTHILMAAIPLTMFSVIQLRKEASDYDWNEGICKVFVSTYYTLALATCFTVASLSYHRMWMVRWPVNYRLSNTKKQALHAIMGIWMVSFILSTLPSIGWHDNSERYYARGCQFIVSKIGLGFGVCFSLLLLGGIVMGLVCMTITFYHALCARGRGRRATHNAFTVPTIVVEDAYGKRRSSLDGSESLKMSMQTTNLIGAIVFLYDTLTGLPILVVSFVSLKYNSAPTWMVLSVLWCSMVQTLLLPSFIWSCERYRADVRTVWEQCVAILSEDDADEEMVPGDYAERRLCEVRFDSNGTTSGNRIPPFADGHDSKFLLPLKGTMVPGERGHYLQVQRHQVPLSRRMSHDESDMFSSNRTLPFIQKWPSSDDIRRGGPHRNPGSTLDLLDLQRPRRHKADDNLTSLRQFLEAGLRGNPGDAFFFRDEITTFIDETPLPSPVGSPRRSRPQSVPHDERRLSLSAGMEKDHSAVQHCSLTDAITEFQTLRKSHEASQGRTRPQYRYPQGSPYRGPRADPRDISPRRTRRDSENPVSLQETSRIRTVILQEI</sequence>
<dbReference type="Pfam" id="PF00001">
    <property type="entry name" value="7tm_1"/>
    <property type="match status" value="1"/>
</dbReference>
<organism evidence="8 9">
    <name type="scientific">Geotrypetes seraphini</name>
    <name type="common">Gaboon caecilian</name>
    <name type="synonym">Caecilia seraphini</name>
    <dbReference type="NCBI Taxonomy" id="260995"/>
    <lineage>
        <taxon>Eukaryota</taxon>
        <taxon>Metazoa</taxon>
        <taxon>Chordata</taxon>
        <taxon>Craniata</taxon>
        <taxon>Vertebrata</taxon>
        <taxon>Euteleostomi</taxon>
        <taxon>Amphibia</taxon>
        <taxon>Gymnophiona</taxon>
        <taxon>Geotrypetes</taxon>
    </lineage>
</organism>
<keyword evidence="4 6" id="KW-0472">Membrane</keyword>
<dbReference type="GeneID" id="117349870"/>
<evidence type="ECO:0000313" key="9">
    <source>
        <dbReference type="RefSeq" id="XP_033779412.1"/>
    </source>
</evidence>
<accession>A0A6P8NSS9</accession>
<feature type="region of interest" description="Disordered" evidence="5">
    <location>
        <begin position="539"/>
        <end position="587"/>
    </location>
</feature>
<dbReference type="CTD" id="27239"/>
<evidence type="ECO:0000256" key="6">
    <source>
        <dbReference type="SAM" id="Phobius"/>
    </source>
</evidence>
<reference evidence="9" key="1">
    <citation type="submission" date="2025-08" db="UniProtKB">
        <authorList>
            <consortium name="RefSeq"/>
        </authorList>
    </citation>
    <scope>IDENTIFICATION</scope>
</reference>
<feature type="transmembrane region" description="Helical" evidence="6">
    <location>
        <begin position="15"/>
        <end position="35"/>
    </location>
</feature>
<dbReference type="InterPro" id="IPR022348">
    <property type="entry name" value="GPR162"/>
</dbReference>
<dbReference type="OrthoDB" id="9887972at2759"/>
<dbReference type="RefSeq" id="XP_033779412.1">
    <property type="nucleotide sequence ID" value="XM_033923521.1"/>
</dbReference>
<evidence type="ECO:0000256" key="1">
    <source>
        <dbReference type="ARBA" id="ARBA00004370"/>
    </source>
</evidence>
<dbReference type="CDD" id="cd14998">
    <property type="entry name" value="7tmA_GPR153_GPR162-like"/>
    <property type="match status" value="1"/>
</dbReference>
<keyword evidence="3 6" id="KW-1133">Transmembrane helix</keyword>
<proteinExistence type="predicted"/>